<dbReference type="RefSeq" id="WP_103770487.1">
    <property type="nucleotide sequence ID" value="NZ_CP037864.1"/>
</dbReference>
<feature type="chain" id="PRO_5020898714" evidence="1">
    <location>
        <begin position="23"/>
        <end position="173"/>
    </location>
</feature>
<dbReference type="EMBL" id="CP037864">
    <property type="protein sequence ID" value="QBM24124.1"/>
    <property type="molecule type" value="Genomic_DNA"/>
</dbReference>
<evidence type="ECO:0000313" key="3">
    <source>
        <dbReference type="Proteomes" id="UP000293850"/>
    </source>
</evidence>
<evidence type="ECO:0000313" key="2">
    <source>
        <dbReference type="EMBL" id="QBM24124.1"/>
    </source>
</evidence>
<protein>
    <submittedName>
        <fullName evidence="2">Fimbrial protein</fullName>
    </submittedName>
</protein>
<keyword evidence="3" id="KW-1185">Reference proteome</keyword>
<proteinExistence type="predicted"/>
<evidence type="ECO:0000256" key="1">
    <source>
        <dbReference type="SAM" id="SignalP"/>
    </source>
</evidence>
<sequence>MKKNVIIASALTMVVWSGSVMAANEVQFVGVVSDSTCDLTPKVNGSVQNLVQLGSVATNTTGTPVSFTLKADPTATGCGTTDLAGKIATISWAGPFNTVGLKAQGGVATDAVTLISTVNAQTTAIQSITSTHSNAEFDATKLTSDGAQFTAALKGGAIVGDYNSAAAYVVAYN</sequence>
<gene>
    <name evidence="2" type="ORF">E1B03_17480</name>
</gene>
<keyword evidence="1" id="KW-0732">Signal</keyword>
<dbReference type="KEGG" id="cars:E1B03_17480"/>
<accession>A0A4P6WM24</accession>
<reference evidence="2 3" key="1">
    <citation type="submission" date="2019-03" db="EMBL/GenBank/DDBJ databases">
        <title>Complete genome sequence of an arsenate-respiring bacteria, Citrobacter sp. LY-1.</title>
        <authorList>
            <person name="Wang H."/>
            <person name="Liu Y."/>
            <person name="Li Q."/>
            <person name="Huang J."/>
        </authorList>
    </citation>
    <scope>NUCLEOTIDE SEQUENCE [LARGE SCALE GENOMIC DNA]</scope>
    <source>
        <strain evidence="2 3">LY-1</strain>
    </source>
</reference>
<dbReference type="AlphaFoldDB" id="A0A4P6WM24"/>
<feature type="signal peptide" evidence="1">
    <location>
        <begin position="1"/>
        <end position="22"/>
    </location>
</feature>
<organism evidence="2 3">
    <name type="scientific">Citrobacter arsenatis</name>
    <dbReference type="NCBI Taxonomy" id="2546350"/>
    <lineage>
        <taxon>Bacteria</taxon>
        <taxon>Pseudomonadati</taxon>
        <taxon>Pseudomonadota</taxon>
        <taxon>Gammaproteobacteria</taxon>
        <taxon>Enterobacterales</taxon>
        <taxon>Enterobacteriaceae</taxon>
        <taxon>Citrobacter</taxon>
    </lineage>
</organism>
<dbReference type="Proteomes" id="UP000293850">
    <property type="component" value="Chromosome"/>
</dbReference>
<name>A0A4P6WM24_9ENTR</name>